<proteinExistence type="predicted"/>
<feature type="coiled-coil region" evidence="1">
    <location>
        <begin position="236"/>
        <end position="263"/>
    </location>
</feature>
<dbReference type="Proteomes" id="UP000000925">
    <property type="component" value="Chromosome"/>
</dbReference>
<feature type="chain" id="PRO_5003071293" description="Lipoprotein" evidence="2">
    <location>
        <begin position="22"/>
        <end position="328"/>
    </location>
</feature>
<dbReference type="HOGENOM" id="CLU_846528_0_0_0"/>
<dbReference type="KEGG" id="caa:Caka_2366"/>
<evidence type="ECO:0000256" key="2">
    <source>
        <dbReference type="SAM" id="SignalP"/>
    </source>
</evidence>
<feature type="signal peptide" evidence="2">
    <location>
        <begin position="1"/>
        <end position="21"/>
    </location>
</feature>
<keyword evidence="1" id="KW-0175">Coiled coil</keyword>
<gene>
    <name evidence="3" type="ordered locus">Caka_2366</name>
</gene>
<name>D5EMZ2_CORAD</name>
<evidence type="ECO:0000313" key="4">
    <source>
        <dbReference type="Proteomes" id="UP000000925"/>
    </source>
</evidence>
<protein>
    <recommendedName>
        <fullName evidence="5">Lipoprotein</fullName>
    </recommendedName>
</protein>
<keyword evidence="4" id="KW-1185">Reference proteome</keyword>
<organism evidence="3 4">
    <name type="scientific">Coraliomargarita akajimensis (strain DSM 45221 / IAM 15411 / JCM 23193 / KCTC 12865 / 04OKA010-24)</name>
    <dbReference type="NCBI Taxonomy" id="583355"/>
    <lineage>
        <taxon>Bacteria</taxon>
        <taxon>Pseudomonadati</taxon>
        <taxon>Verrucomicrobiota</taxon>
        <taxon>Opitutia</taxon>
        <taxon>Puniceicoccales</taxon>
        <taxon>Coraliomargaritaceae</taxon>
        <taxon>Coraliomargarita</taxon>
    </lineage>
</organism>
<evidence type="ECO:0000313" key="3">
    <source>
        <dbReference type="EMBL" id="ADE55382.1"/>
    </source>
</evidence>
<dbReference type="AlphaFoldDB" id="D5EMZ2"/>
<evidence type="ECO:0008006" key="5">
    <source>
        <dbReference type="Google" id="ProtNLM"/>
    </source>
</evidence>
<dbReference type="RefSeq" id="WP_013044104.1">
    <property type="nucleotide sequence ID" value="NC_014008.1"/>
</dbReference>
<sequence>MSYRKNLSLVCLSASALIFTACGDKPSDGTSSTGQASASYPEAPDAAMKFLANAVSEADGGALWEALPASYQADVNDLAHLAATKIDPEVYDGAFSIVERIGGIVDSKQGFIVNTQLAGEKTAEQKAELEQALPAAAEFIQTLSSSTLAKSAGLQSFDGQAFFDETVSKLLKQIDGIAQLGGDDVTFSLADLKNMAVKVIEVEGDSAKLETTVPGESPAIELYTKVEDRWIPADMAAEWKAKIAEAKAQLESITEEQMQQSKQQAQMVMGMFDGVLKNLEAASTQESFDQALQGAMGPLMGLMMMGGQMGAEPPVAPSMPAVPAVPVQ</sequence>
<evidence type="ECO:0000256" key="1">
    <source>
        <dbReference type="SAM" id="Coils"/>
    </source>
</evidence>
<keyword evidence="2" id="KW-0732">Signal</keyword>
<dbReference type="eggNOG" id="ENOG5033GGY">
    <property type="taxonomic scope" value="Bacteria"/>
</dbReference>
<dbReference type="OrthoDB" id="186350at2"/>
<dbReference type="PROSITE" id="PS51257">
    <property type="entry name" value="PROKAR_LIPOPROTEIN"/>
    <property type="match status" value="1"/>
</dbReference>
<reference evidence="3 4" key="1">
    <citation type="journal article" date="2010" name="Stand. Genomic Sci.">
        <title>Complete genome sequence of Coraliomargarita akajimensis type strain (04OKA010-24).</title>
        <authorList>
            <person name="Mavromatis K."/>
            <person name="Abt B."/>
            <person name="Brambilla E."/>
            <person name="Lapidus A."/>
            <person name="Copeland A."/>
            <person name="Deshpande S."/>
            <person name="Nolan M."/>
            <person name="Lucas S."/>
            <person name="Tice H."/>
            <person name="Cheng J.F."/>
            <person name="Han C."/>
            <person name="Detter J.C."/>
            <person name="Woyke T."/>
            <person name="Goodwin L."/>
            <person name="Pitluck S."/>
            <person name="Held B."/>
            <person name="Brettin T."/>
            <person name="Tapia R."/>
            <person name="Ivanova N."/>
            <person name="Mikhailova N."/>
            <person name="Pati A."/>
            <person name="Liolios K."/>
            <person name="Chen A."/>
            <person name="Palaniappan K."/>
            <person name="Land M."/>
            <person name="Hauser L."/>
            <person name="Chang Y.J."/>
            <person name="Jeffries C.D."/>
            <person name="Rohde M."/>
            <person name="Goker M."/>
            <person name="Bristow J."/>
            <person name="Eisen J.A."/>
            <person name="Markowitz V."/>
            <person name="Hugenholtz P."/>
            <person name="Klenk H.P."/>
            <person name="Kyrpides N.C."/>
        </authorList>
    </citation>
    <scope>NUCLEOTIDE SEQUENCE [LARGE SCALE GENOMIC DNA]</scope>
    <source>
        <strain evidence="4">DSM 45221 / IAM 15411 / JCM 23193 / KCTC 12865</strain>
    </source>
</reference>
<accession>D5EMZ2</accession>
<dbReference type="EMBL" id="CP001998">
    <property type="protein sequence ID" value="ADE55382.1"/>
    <property type="molecule type" value="Genomic_DNA"/>
</dbReference>